<reference evidence="4" key="2">
    <citation type="submission" date="2015-01" db="EMBL/GenBank/DDBJ databases">
        <title>Evolutionary Origins and Diversification of the Mycorrhizal Mutualists.</title>
        <authorList>
            <consortium name="DOE Joint Genome Institute"/>
            <consortium name="Mycorrhizal Genomics Consortium"/>
            <person name="Kohler A."/>
            <person name="Kuo A."/>
            <person name="Nagy L.G."/>
            <person name="Floudas D."/>
            <person name="Copeland A."/>
            <person name="Barry K.W."/>
            <person name="Cichocki N."/>
            <person name="Veneault-Fourrey C."/>
            <person name="LaButti K."/>
            <person name="Lindquist E.A."/>
            <person name="Lipzen A."/>
            <person name="Lundell T."/>
            <person name="Morin E."/>
            <person name="Murat C."/>
            <person name="Riley R."/>
            <person name="Ohm R."/>
            <person name="Sun H."/>
            <person name="Tunlid A."/>
            <person name="Henrissat B."/>
            <person name="Grigoriev I.V."/>
            <person name="Hibbett D.S."/>
            <person name="Martin F."/>
        </authorList>
    </citation>
    <scope>NUCLEOTIDE SEQUENCE [LARGE SCALE GENOMIC DNA]</scope>
    <source>
        <strain evidence="4">LaAM-08-1</strain>
    </source>
</reference>
<evidence type="ECO:0000313" key="4">
    <source>
        <dbReference type="Proteomes" id="UP000054477"/>
    </source>
</evidence>
<organism evidence="3 4">
    <name type="scientific">Laccaria amethystina LaAM-08-1</name>
    <dbReference type="NCBI Taxonomy" id="1095629"/>
    <lineage>
        <taxon>Eukaryota</taxon>
        <taxon>Fungi</taxon>
        <taxon>Dikarya</taxon>
        <taxon>Basidiomycota</taxon>
        <taxon>Agaricomycotina</taxon>
        <taxon>Agaricomycetes</taxon>
        <taxon>Agaricomycetidae</taxon>
        <taxon>Agaricales</taxon>
        <taxon>Agaricineae</taxon>
        <taxon>Hydnangiaceae</taxon>
        <taxon>Laccaria</taxon>
    </lineage>
</organism>
<gene>
    <name evidence="3" type="ORF">K443DRAFT_73162</name>
</gene>
<dbReference type="Pfam" id="PF10419">
    <property type="entry name" value="TFIIIC_sub6"/>
    <property type="match status" value="1"/>
</dbReference>
<dbReference type="AlphaFoldDB" id="A0A0C9Y8G5"/>
<proteinExistence type="predicted"/>
<feature type="compositionally biased region" description="Basic and acidic residues" evidence="1">
    <location>
        <begin position="108"/>
        <end position="119"/>
    </location>
</feature>
<accession>A0A0C9Y8G5</accession>
<evidence type="ECO:0000313" key="3">
    <source>
        <dbReference type="EMBL" id="KIK10329.1"/>
    </source>
</evidence>
<dbReference type="Proteomes" id="UP000054477">
    <property type="component" value="Unassembled WGS sequence"/>
</dbReference>
<keyword evidence="4" id="KW-1185">Reference proteome</keyword>
<evidence type="ECO:0000259" key="2">
    <source>
        <dbReference type="Pfam" id="PF10419"/>
    </source>
</evidence>
<feature type="domain" description="Transcription factor TFIIIC triple barrel" evidence="2">
    <location>
        <begin position="54"/>
        <end position="105"/>
    </location>
</feature>
<feature type="non-terminal residue" evidence="3">
    <location>
        <position position="169"/>
    </location>
</feature>
<sequence>SPSLSLCPGFKQVEAFGPDEDYEDEEEEVSYVVLDLGAIEPALVPSSTSYRLILQGTIFKGRHDTLLGTEMLFTDDKDNHDWNKRSVVHVSNTEQRICFNEVNLQPKDASDRWNERGAEGGEATEVSGAATAAQDENPQQIDRVTGKLAPLTRAPRAKGESSKLKRAPA</sequence>
<dbReference type="OrthoDB" id="1877767at2759"/>
<dbReference type="Gene3D" id="2.60.40.4370">
    <property type="match status" value="1"/>
</dbReference>
<dbReference type="InterPro" id="IPR019481">
    <property type="entry name" value="TFIIIC_triple_barrel"/>
</dbReference>
<dbReference type="HOGENOM" id="CLU_092490_0_0_1"/>
<name>A0A0C9Y8G5_9AGAR</name>
<evidence type="ECO:0000256" key="1">
    <source>
        <dbReference type="SAM" id="MobiDB-lite"/>
    </source>
</evidence>
<dbReference type="STRING" id="1095629.A0A0C9Y8G5"/>
<feature type="non-terminal residue" evidence="3">
    <location>
        <position position="1"/>
    </location>
</feature>
<reference evidence="3 4" key="1">
    <citation type="submission" date="2014-04" db="EMBL/GenBank/DDBJ databases">
        <authorList>
            <consortium name="DOE Joint Genome Institute"/>
            <person name="Kuo A."/>
            <person name="Kohler A."/>
            <person name="Nagy L.G."/>
            <person name="Floudas D."/>
            <person name="Copeland A."/>
            <person name="Barry K.W."/>
            <person name="Cichocki N."/>
            <person name="Veneault-Fourrey C."/>
            <person name="LaButti K."/>
            <person name="Lindquist E.A."/>
            <person name="Lipzen A."/>
            <person name="Lundell T."/>
            <person name="Morin E."/>
            <person name="Murat C."/>
            <person name="Sun H."/>
            <person name="Tunlid A."/>
            <person name="Henrissat B."/>
            <person name="Grigoriev I.V."/>
            <person name="Hibbett D.S."/>
            <person name="Martin F."/>
            <person name="Nordberg H.P."/>
            <person name="Cantor M.N."/>
            <person name="Hua S.X."/>
        </authorList>
    </citation>
    <scope>NUCLEOTIDE SEQUENCE [LARGE SCALE GENOMIC DNA]</scope>
    <source>
        <strain evidence="3 4">LaAM-08-1</strain>
    </source>
</reference>
<feature type="region of interest" description="Disordered" evidence="1">
    <location>
        <begin position="108"/>
        <end position="169"/>
    </location>
</feature>
<dbReference type="EMBL" id="KN838536">
    <property type="protein sequence ID" value="KIK10329.1"/>
    <property type="molecule type" value="Genomic_DNA"/>
</dbReference>
<protein>
    <recommendedName>
        <fullName evidence="2">Transcription factor TFIIIC triple barrel domain-containing protein</fullName>
    </recommendedName>
</protein>